<dbReference type="InterPro" id="IPR017853">
    <property type="entry name" value="GH"/>
</dbReference>
<keyword evidence="8" id="KW-0732">Signal</keyword>
<feature type="chain" id="PRO_5045641647" description="non-reducing end alpha-L-arabinofuranosidase" evidence="8">
    <location>
        <begin position="20"/>
        <end position="503"/>
    </location>
</feature>
<reference evidence="10 11" key="1">
    <citation type="submission" date="2022-06" db="EMBL/GenBank/DDBJ databases">
        <title>A taxonomic note on the genus Prevotella: Description of four novel genera and emended description of the genera Hallella and Xylanibacter.</title>
        <authorList>
            <person name="Hitch T.C.A."/>
        </authorList>
    </citation>
    <scope>NUCLEOTIDE SEQUENCE [LARGE SCALE GENOMIC DNA]</scope>
    <source>
        <strain evidence="10 11">DSM 100619</strain>
    </source>
</reference>
<comment type="caution">
    <text evidence="10">The sequence shown here is derived from an EMBL/GenBank/DDBJ whole genome shotgun (WGS) entry which is preliminary data.</text>
</comment>
<dbReference type="PANTHER" id="PTHR43576:SF3">
    <property type="entry name" value="ALPHA-L-ARABINOFURANOSIDASE C"/>
    <property type="match status" value="1"/>
</dbReference>
<sequence>MKKIWVCSLLLLVSMFSLAQTATIKIDVDRPIGQIDPLIYSNFTEHLGHCVYQGIYDPSSPCSDQDGFRTDVLEGVKKLNVPLVRWPGGNFASGYHWEDGIGPKSERPVCIDLAWGAREDNSFGTDEFMKWCRKADVQPYLCVNLGTGTPEEAAHWVEYCNCPTGTKYADLRSKYGHPSPYHVTYWGLGNEVDGPWQIGHKNAADYSKIALETAKLMKWTDKNIRLIAAGSSNYGADWINWNRTVINTLADHADFISLHNYEGNTNDDYYAFMASTEFCDKVIRITEDLIEQAKIEGKLHHPMYIAFDEYNASYNSKGDNAAKNTFNMEDALVVAQFLNTFVRHADVVKMANMAQLVNLLGPMMTTKDGIWYQTIFFPLELFANHCFGISLSPTVLSPTFRANGLEHPDLDVSASYDLSKKVMVINVVNRCKDKAITTCIIDQSNIWGRSAAASTVNGDSPKSMNSLDRQEVKVVEQSLKIKGHELIYHFEPHSFTQVRISTK</sequence>
<dbReference type="PANTHER" id="PTHR43576">
    <property type="entry name" value="ALPHA-L-ARABINOFURANOSIDASE C-RELATED"/>
    <property type="match status" value="1"/>
</dbReference>
<keyword evidence="11" id="KW-1185">Reference proteome</keyword>
<evidence type="ECO:0000256" key="5">
    <source>
        <dbReference type="ARBA" id="ARBA00022801"/>
    </source>
</evidence>
<dbReference type="InterPro" id="IPR010720">
    <property type="entry name" value="Alpha-L-AF_C"/>
</dbReference>
<evidence type="ECO:0000256" key="2">
    <source>
        <dbReference type="ARBA" id="ARBA00007186"/>
    </source>
</evidence>
<comment type="subunit">
    <text evidence="3">Homohexamer; trimer of dimers.</text>
</comment>
<evidence type="ECO:0000256" key="1">
    <source>
        <dbReference type="ARBA" id="ARBA00001462"/>
    </source>
</evidence>
<evidence type="ECO:0000256" key="7">
    <source>
        <dbReference type="ARBA" id="ARBA00023295"/>
    </source>
</evidence>
<dbReference type="RefSeq" id="WP_252761850.1">
    <property type="nucleotide sequence ID" value="NZ_JAMXLY010000065.1"/>
</dbReference>
<dbReference type="Proteomes" id="UP001204015">
    <property type="component" value="Unassembled WGS sequence"/>
</dbReference>
<proteinExistence type="inferred from homology"/>
<organism evidence="10 11">
    <name type="scientific">Segatella cerevisiae</name>
    <dbReference type="NCBI Taxonomy" id="2053716"/>
    <lineage>
        <taxon>Bacteria</taxon>
        <taxon>Pseudomonadati</taxon>
        <taxon>Bacteroidota</taxon>
        <taxon>Bacteroidia</taxon>
        <taxon>Bacteroidales</taxon>
        <taxon>Prevotellaceae</taxon>
        <taxon>Segatella</taxon>
    </lineage>
</organism>
<gene>
    <name evidence="10" type="ORF">NG821_11750</name>
</gene>
<dbReference type="Pfam" id="PF22848">
    <property type="entry name" value="ASD1_dom"/>
    <property type="match status" value="1"/>
</dbReference>
<dbReference type="EMBL" id="JAMXLY010000065">
    <property type="protein sequence ID" value="MCO6026500.1"/>
    <property type="molecule type" value="Genomic_DNA"/>
</dbReference>
<dbReference type="Pfam" id="PF06964">
    <property type="entry name" value="Alpha-L-AF_C"/>
    <property type="match status" value="1"/>
</dbReference>
<keyword evidence="7" id="KW-0326">Glycosidase</keyword>
<evidence type="ECO:0000256" key="6">
    <source>
        <dbReference type="ARBA" id="ARBA00023277"/>
    </source>
</evidence>
<dbReference type="SUPFAM" id="SSF51445">
    <property type="entry name" value="(Trans)glycosidases"/>
    <property type="match status" value="1"/>
</dbReference>
<comment type="similarity">
    <text evidence="2">Belongs to the glycosyl hydrolase 51 family.</text>
</comment>
<dbReference type="SUPFAM" id="SSF51011">
    <property type="entry name" value="Glycosyl hydrolase domain"/>
    <property type="match status" value="1"/>
</dbReference>
<feature type="domain" description="Alpha-L-arabinofuranosidase C-terminal" evidence="9">
    <location>
        <begin position="308"/>
        <end position="494"/>
    </location>
</feature>
<dbReference type="Gene3D" id="3.20.20.80">
    <property type="entry name" value="Glycosidases"/>
    <property type="match status" value="1"/>
</dbReference>
<accession>A0ABT1C048</accession>
<dbReference type="Gene3D" id="2.60.40.1180">
    <property type="entry name" value="Golgi alpha-mannosidase II"/>
    <property type="match status" value="1"/>
</dbReference>
<evidence type="ECO:0000313" key="11">
    <source>
        <dbReference type="Proteomes" id="UP001204015"/>
    </source>
</evidence>
<evidence type="ECO:0000256" key="4">
    <source>
        <dbReference type="ARBA" id="ARBA00012670"/>
    </source>
</evidence>
<feature type="signal peptide" evidence="8">
    <location>
        <begin position="1"/>
        <end position="19"/>
    </location>
</feature>
<keyword evidence="6" id="KW-0119">Carbohydrate metabolism</keyword>
<dbReference type="InterPro" id="IPR013780">
    <property type="entry name" value="Glyco_hydro_b"/>
</dbReference>
<dbReference type="InterPro" id="IPR055235">
    <property type="entry name" value="ASD1_cat"/>
</dbReference>
<comment type="catalytic activity">
    <reaction evidence="1">
        <text>Hydrolysis of terminal non-reducing alpha-L-arabinofuranoside residues in alpha-L-arabinosides.</text>
        <dbReference type="EC" id="3.2.1.55"/>
    </reaction>
</comment>
<evidence type="ECO:0000259" key="9">
    <source>
        <dbReference type="SMART" id="SM00813"/>
    </source>
</evidence>
<dbReference type="SMART" id="SM00813">
    <property type="entry name" value="Alpha-L-AF_C"/>
    <property type="match status" value="1"/>
</dbReference>
<evidence type="ECO:0000256" key="3">
    <source>
        <dbReference type="ARBA" id="ARBA00011165"/>
    </source>
</evidence>
<evidence type="ECO:0000256" key="8">
    <source>
        <dbReference type="SAM" id="SignalP"/>
    </source>
</evidence>
<dbReference type="EC" id="3.2.1.55" evidence="4"/>
<protein>
    <recommendedName>
        <fullName evidence="4">non-reducing end alpha-L-arabinofuranosidase</fullName>
        <ecNumber evidence="4">3.2.1.55</ecNumber>
    </recommendedName>
</protein>
<evidence type="ECO:0000313" key="10">
    <source>
        <dbReference type="EMBL" id="MCO6026500.1"/>
    </source>
</evidence>
<name>A0ABT1C048_9BACT</name>
<keyword evidence="5" id="KW-0378">Hydrolase</keyword>